<proteinExistence type="predicted"/>
<evidence type="ECO:0000256" key="1">
    <source>
        <dbReference type="SAM" id="MobiDB-lite"/>
    </source>
</evidence>
<dbReference type="SUPFAM" id="SSF49842">
    <property type="entry name" value="TNF-like"/>
    <property type="match status" value="1"/>
</dbReference>
<dbReference type="PROSITE" id="PS50871">
    <property type="entry name" value="C1Q"/>
    <property type="match status" value="1"/>
</dbReference>
<organism evidence="3 4">
    <name type="scientific">Paenibacillus arenilitoris</name>
    <dbReference type="NCBI Taxonomy" id="2772299"/>
    <lineage>
        <taxon>Bacteria</taxon>
        <taxon>Bacillati</taxon>
        <taxon>Bacillota</taxon>
        <taxon>Bacilli</taxon>
        <taxon>Bacillales</taxon>
        <taxon>Paenibacillaceae</taxon>
        <taxon>Paenibacillus</taxon>
    </lineage>
</organism>
<dbReference type="RefSeq" id="WP_190862567.1">
    <property type="nucleotide sequence ID" value="NZ_JACXIY010000017.1"/>
</dbReference>
<gene>
    <name evidence="3" type="ORF">IDH41_15535</name>
</gene>
<dbReference type="AlphaFoldDB" id="A0A927H6Z1"/>
<reference evidence="3" key="1">
    <citation type="submission" date="2020-09" db="EMBL/GenBank/DDBJ databases">
        <title>A novel bacterium of genus Paenibacillus, isolated from South China Sea.</title>
        <authorList>
            <person name="Huang H."/>
            <person name="Mo K."/>
            <person name="Hu Y."/>
        </authorList>
    </citation>
    <scope>NUCLEOTIDE SEQUENCE</scope>
    <source>
        <strain evidence="3">IB182493</strain>
    </source>
</reference>
<feature type="compositionally biased region" description="Basic residues" evidence="1">
    <location>
        <begin position="24"/>
        <end position="33"/>
    </location>
</feature>
<dbReference type="InterPro" id="IPR008983">
    <property type="entry name" value="Tumour_necrosis_fac-like_dom"/>
</dbReference>
<dbReference type="EMBL" id="JACXIY010000017">
    <property type="protein sequence ID" value="MBD2870002.1"/>
    <property type="molecule type" value="Genomic_DNA"/>
</dbReference>
<name>A0A927H6Z1_9BACL</name>
<evidence type="ECO:0000259" key="2">
    <source>
        <dbReference type="PROSITE" id="PS50871"/>
    </source>
</evidence>
<evidence type="ECO:0000313" key="3">
    <source>
        <dbReference type="EMBL" id="MBD2870002.1"/>
    </source>
</evidence>
<dbReference type="Gene3D" id="2.60.120.40">
    <property type="match status" value="1"/>
</dbReference>
<feature type="region of interest" description="Disordered" evidence="1">
    <location>
        <begin position="1"/>
        <end position="34"/>
    </location>
</feature>
<sequence>MGYPKIAKSSPKKRACPSKTRTGPAKKRGKKPVAKCPKWPVNKIVNNIVFKRTIVKRSGAKKTNACGCRSAFRAIASANQPVPGAGGNPFPQVLYGMEEFDVNGEYNPATSTFIPRRSGIYSIFASVSFVLNTSTLVQVAMAVRVNNSPVLTDSETFTFGDDSIDAGGIVRLEAGDQVQVFFTIGGTVAGNIQSGVGTRFEAARVG</sequence>
<comment type="caution">
    <text evidence="3">The sequence shown here is derived from an EMBL/GenBank/DDBJ whole genome shotgun (WGS) entry which is preliminary data.</text>
</comment>
<accession>A0A927H6Z1</accession>
<feature type="domain" description="C1q" evidence="2">
    <location>
        <begin position="65"/>
        <end position="206"/>
    </location>
</feature>
<keyword evidence="4" id="KW-1185">Reference proteome</keyword>
<dbReference type="InterPro" id="IPR001073">
    <property type="entry name" value="C1q_dom"/>
</dbReference>
<dbReference type="Proteomes" id="UP000632125">
    <property type="component" value="Unassembled WGS sequence"/>
</dbReference>
<protein>
    <recommendedName>
        <fullName evidence="2">C1q domain-containing protein</fullName>
    </recommendedName>
</protein>
<evidence type="ECO:0000313" key="4">
    <source>
        <dbReference type="Proteomes" id="UP000632125"/>
    </source>
</evidence>